<dbReference type="Pfam" id="PF01546">
    <property type="entry name" value="Peptidase_M20"/>
    <property type="match status" value="1"/>
</dbReference>
<dbReference type="InterPro" id="IPR011650">
    <property type="entry name" value="Peptidase_M20_dimer"/>
</dbReference>
<dbReference type="Proteomes" id="UP000543804">
    <property type="component" value="Unassembled WGS sequence"/>
</dbReference>
<keyword evidence="6 13" id="KW-0378">Hydrolase</keyword>
<sequence length="418" mass="45347">MEQLLSRFEKYISFDTQSAEEKMDICPSTSGQMIFARALAAELRELGLSEVTLDDHGYLMATLPANGGGQAPVVGFIAHLDTSPDAAGGPVRPRVVTAYDGGDIVLNAAQGIVLSPREFPELAAYRGQDILVADGMTLLGADDKAGITAIVSAAEYLLCHPEIRHGKIRLGFTPDEETGRSALRFDVEQFAATFAYTVDGGAIGGLEYETFNASNPVVIFHGCNVHTGDAKGKMRNALSMAAKWQAMLPEGEKPEYTEGREGFFHVYKLEGTVERCTMHMLVRDHDRKRFEARKAYLAHLADCFNVSYGAGTVELTMPDVYYNMRDKIMPAHEQVVALAARAMREAGVEPAVMPIRGGTDGAQLSYRGLPCPNIFTGGLNYHSRYEYLPLPSLKAAAETVLHLMVDAAAVGGDGHEDH</sequence>
<dbReference type="CDD" id="cd03892">
    <property type="entry name" value="M20_peptT"/>
    <property type="match status" value="1"/>
</dbReference>
<feature type="binding site" evidence="11">
    <location>
        <position position="382"/>
    </location>
    <ligand>
        <name>Zn(2+)</name>
        <dbReference type="ChEBI" id="CHEBI:29105"/>
        <label>2</label>
    </ligand>
</feature>
<dbReference type="SUPFAM" id="SSF53187">
    <property type="entry name" value="Zn-dependent exopeptidases"/>
    <property type="match status" value="1"/>
</dbReference>
<dbReference type="EMBL" id="JABAFA010000001">
    <property type="protein sequence ID" value="NMD98111.1"/>
    <property type="molecule type" value="Genomic_DNA"/>
</dbReference>
<proteinExistence type="inferred from homology"/>
<protein>
    <recommendedName>
        <fullName evidence="9">Peptidase T</fullName>
        <ecNumber evidence="9">3.4.11.4</ecNumber>
    </recommendedName>
</protein>
<feature type="binding site" evidence="11">
    <location>
        <position position="142"/>
    </location>
    <ligand>
        <name>Zn(2+)</name>
        <dbReference type="ChEBI" id="CHEBI:29105"/>
        <label>1</label>
    </ligand>
</feature>
<dbReference type="PANTHER" id="PTHR42994:SF1">
    <property type="entry name" value="PEPTIDASE T"/>
    <property type="match status" value="1"/>
</dbReference>
<dbReference type="InterPro" id="IPR001261">
    <property type="entry name" value="ArgE/DapE_CS"/>
</dbReference>
<evidence type="ECO:0000256" key="10">
    <source>
        <dbReference type="PIRSR" id="PIRSR037215-1"/>
    </source>
</evidence>
<keyword evidence="5 11" id="KW-0479">Metal-binding</keyword>
<organism evidence="13 14">
    <name type="scientific">Selenomonas bovis</name>
    <dbReference type="NCBI Taxonomy" id="416586"/>
    <lineage>
        <taxon>Bacteria</taxon>
        <taxon>Bacillati</taxon>
        <taxon>Bacillota</taxon>
        <taxon>Negativicutes</taxon>
        <taxon>Selenomonadales</taxon>
        <taxon>Selenomonadaceae</taxon>
        <taxon>Selenomonas</taxon>
    </lineage>
</organism>
<dbReference type="GO" id="GO:0008270">
    <property type="term" value="F:zinc ion binding"/>
    <property type="evidence" value="ECO:0007669"/>
    <property type="project" value="InterPro"/>
</dbReference>
<keyword evidence="3 13" id="KW-0031">Aminopeptidase</keyword>
<dbReference type="NCBIfam" id="NF003976">
    <property type="entry name" value="PRK05469.1"/>
    <property type="match status" value="1"/>
</dbReference>
<dbReference type="GO" id="GO:0045148">
    <property type="term" value="F:tripeptide aminopeptidase activity"/>
    <property type="evidence" value="ECO:0007669"/>
    <property type="project" value="UniProtKB-UniRule"/>
</dbReference>
<dbReference type="Gene3D" id="3.30.70.360">
    <property type="match status" value="1"/>
</dbReference>
<name>A0A848BAM1_9FIRM</name>
<evidence type="ECO:0000313" key="13">
    <source>
        <dbReference type="EMBL" id="NMD98111.1"/>
    </source>
</evidence>
<dbReference type="InterPro" id="IPR010161">
    <property type="entry name" value="Peptidase_M20B"/>
</dbReference>
<feature type="active site" evidence="10">
    <location>
        <position position="81"/>
    </location>
</feature>
<keyword evidence="8" id="KW-0482">Metalloprotease</keyword>
<dbReference type="PROSITE" id="PS00758">
    <property type="entry name" value="ARGE_DAPE_CPG2_1"/>
    <property type="match status" value="1"/>
</dbReference>
<evidence type="ECO:0000256" key="3">
    <source>
        <dbReference type="ARBA" id="ARBA00022438"/>
    </source>
</evidence>
<evidence type="ECO:0000256" key="5">
    <source>
        <dbReference type="ARBA" id="ARBA00022723"/>
    </source>
</evidence>
<feature type="domain" description="Peptidase M20 dimerisation" evidence="12">
    <location>
        <begin position="209"/>
        <end position="307"/>
    </location>
</feature>
<feature type="binding site" evidence="11">
    <location>
        <position position="177"/>
    </location>
    <ligand>
        <name>Zn(2+)</name>
        <dbReference type="ChEBI" id="CHEBI:29105"/>
        <label>2</label>
    </ligand>
</feature>
<gene>
    <name evidence="13" type="primary">pepT</name>
    <name evidence="13" type="ORF">HF878_01235</name>
</gene>
<keyword evidence="14" id="KW-1185">Reference proteome</keyword>
<comment type="cofactor">
    <cofactor evidence="11">
        <name>Zn(2+)</name>
        <dbReference type="ChEBI" id="CHEBI:29105"/>
    </cofactor>
    <text evidence="11">Binds 2 Zn(2+) ions per subunit.</text>
</comment>
<feature type="active site" description="Proton acceptor" evidence="10">
    <location>
        <position position="176"/>
    </location>
</feature>
<feature type="binding site" evidence="11">
    <location>
        <position position="199"/>
    </location>
    <ligand>
        <name>Zn(2+)</name>
        <dbReference type="ChEBI" id="CHEBI:29105"/>
        <label>1</label>
    </ligand>
</feature>
<evidence type="ECO:0000256" key="6">
    <source>
        <dbReference type="ARBA" id="ARBA00022801"/>
    </source>
</evidence>
<evidence type="ECO:0000256" key="7">
    <source>
        <dbReference type="ARBA" id="ARBA00022833"/>
    </source>
</evidence>
<feature type="binding site" evidence="11">
    <location>
        <position position="142"/>
    </location>
    <ligand>
        <name>Zn(2+)</name>
        <dbReference type="ChEBI" id="CHEBI:29105"/>
        <label>2</label>
    </ligand>
</feature>
<evidence type="ECO:0000256" key="2">
    <source>
        <dbReference type="ARBA" id="ARBA00009692"/>
    </source>
</evidence>
<keyword evidence="4" id="KW-0645">Protease</keyword>
<keyword evidence="7 11" id="KW-0862">Zinc</keyword>
<evidence type="ECO:0000259" key="12">
    <source>
        <dbReference type="Pfam" id="PF07687"/>
    </source>
</evidence>
<dbReference type="GO" id="GO:0006518">
    <property type="term" value="P:peptide metabolic process"/>
    <property type="evidence" value="ECO:0007669"/>
    <property type="project" value="InterPro"/>
</dbReference>
<dbReference type="PIRSF" id="PIRSF037215">
    <property type="entry name" value="Peptidase_M20B"/>
    <property type="match status" value="1"/>
</dbReference>
<dbReference type="GO" id="GO:0008237">
    <property type="term" value="F:metallopeptidase activity"/>
    <property type="evidence" value="ECO:0007669"/>
    <property type="project" value="UniProtKB-KW"/>
</dbReference>
<comment type="caution">
    <text evidence="13">The sequence shown here is derived from an EMBL/GenBank/DDBJ whole genome shotgun (WGS) entry which is preliminary data.</text>
</comment>
<evidence type="ECO:0000256" key="4">
    <source>
        <dbReference type="ARBA" id="ARBA00022670"/>
    </source>
</evidence>
<dbReference type="NCBIfam" id="NF009920">
    <property type="entry name" value="PRK13381.1"/>
    <property type="match status" value="1"/>
</dbReference>
<dbReference type="NCBIfam" id="TIGR01882">
    <property type="entry name" value="peptidase-T"/>
    <property type="match status" value="1"/>
</dbReference>
<accession>A0A848BAM1</accession>
<dbReference type="EC" id="3.4.11.4" evidence="9"/>
<evidence type="ECO:0000256" key="11">
    <source>
        <dbReference type="PIRSR" id="PIRSR037215-2"/>
    </source>
</evidence>
<feature type="binding site" evidence="11">
    <location>
        <position position="79"/>
    </location>
    <ligand>
        <name>Zn(2+)</name>
        <dbReference type="ChEBI" id="CHEBI:29105"/>
        <label>1</label>
    </ligand>
</feature>
<dbReference type="PROSITE" id="PS00759">
    <property type="entry name" value="ARGE_DAPE_CPG2_2"/>
    <property type="match status" value="1"/>
</dbReference>
<dbReference type="GO" id="GO:0006508">
    <property type="term" value="P:proteolysis"/>
    <property type="evidence" value="ECO:0007669"/>
    <property type="project" value="UniProtKB-UniRule"/>
</dbReference>
<comment type="similarity">
    <text evidence="2">Belongs to the peptidase M20B family.</text>
</comment>
<evidence type="ECO:0000313" key="14">
    <source>
        <dbReference type="Proteomes" id="UP000543804"/>
    </source>
</evidence>
<dbReference type="SUPFAM" id="SSF55031">
    <property type="entry name" value="Bacterial exopeptidase dimerisation domain"/>
    <property type="match status" value="1"/>
</dbReference>
<dbReference type="GO" id="GO:0005829">
    <property type="term" value="C:cytosol"/>
    <property type="evidence" value="ECO:0007669"/>
    <property type="project" value="TreeGrafter"/>
</dbReference>
<dbReference type="Gene3D" id="3.40.630.10">
    <property type="entry name" value="Zn peptidases"/>
    <property type="match status" value="1"/>
</dbReference>
<evidence type="ECO:0000256" key="9">
    <source>
        <dbReference type="NCBIfam" id="TIGR01882"/>
    </source>
</evidence>
<evidence type="ECO:0000256" key="1">
    <source>
        <dbReference type="ARBA" id="ARBA00000870"/>
    </source>
</evidence>
<dbReference type="AlphaFoldDB" id="A0A848BAM1"/>
<dbReference type="Pfam" id="PF07687">
    <property type="entry name" value="M20_dimer"/>
    <property type="match status" value="1"/>
</dbReference>
<evidence type="ECO:0000256" key="8">
    <source>
        <dbReference type="ARBA" id="ARBA00023049"/>
    </source>
</evidence>
<dbReference type="PANTHER" id="PTHR42994">
    <property type="entry name" value="PEPTIDASE T"/>
    <property type="match status" value="1"/>
</dbReference>
<dbReference type="InterPro" id="IPR002933">
    <property type="entry name" value="Peptidase_M20"/>
</dbReference>
<reference evidence="13 14" key="1">
    <citation type="submission" date="2020-04" db="EMBL/GenBank/DDBJ databases">
        <authorList>
            <person name="Hitch T.C.A."/>
            <person name="Wylensek D."/>
            <person name="Clavel T."/>
        </authorList>
    </citation>
    <scope>NUCLEOTIDE SEQUENCE [LARGE SCALE GENOMIC DNA]</scope>
    <source>
        <strain evidence="13 14">PG-130-P53-12</strain>
    </source>
</reference>
<dbReference type="InterPro" id="IPR036264">
    <property type="entry name" value="Bact_exopeptidase_dim_dom"/>
</dbReference>
<comment type="catalytic activity">
    <reaction evidence="1">
        <text>Release of the N-terminal residue from a tripeptide.</text>
        <dbReference type="EC" id="3.4.11.4"/>
    </reaction>
</comment>